<comment type="caution">
    <text evidence="1">The sequence shown here is derived from an EMBL/GenBank/DDBJ whole genome shotgun (WGS) entry which is preliminary data.</text>
</comment>
<accession>A0A8H5BRN9</accession>
<sequence>MDWTAGAPVDTLPLTHQGQPELALALMLMKLPPELHSSVISNVHRQKDLKSLALTCHALREDAQRGLFNSPSIQMHLEHHKSRLPFLESVISSPDRLALMVRRITIHVYVCRALGRLRARAGQHGENEDNEGNSLIRWIGEAGEKLRKAIQLMHGTTHLQFFYDDDDPQLHPTWLMSLLETCKFRLKVLVWQVDATDIKLMIAKSLVQQRDLRVLRLNSLQPCEHDSEPASLLLRFCPNLQSLSAPWSFIRTILQHSRTIRYVGCADDLLGSWAFPTVIEPEFPHVKYLWTQLSFKNQGFYISSFNNLILLQIDHLNEEDFAPITGLPLLEILIITCRPEGNLTTISRRLLTQSKSLTKIYFELTKGWHVSCACYTYERASDEIQVRTIRVEDTWIWHAAEGLDFDSLMNM</sequence>
<protein>
    <recommendedName>
        <fullName evidence="3">F-box domain-containing protein</fullName>
    </recommendedName>
</protein>
<dbReference type="Proteomes" id="UP000567179">
    <property type="component" value="Unassembled WGS sequence"/>
</dbReference>
<dbReference type="EMBL" id="JAACJJ010000006">
    <property type="protein sequence ID" value="KAF5328110.1"/>
    <property type="molecule type" value="Genomic_DNA"/>
</dbReference>
<dbReference type="OrthoDB" id="3232239at2759"/>
<dbReference type="Gene3D" id="3.80.10.10">
    <property type="entry name" value="Ribonuclease Inhibitor"/>
    <property type="match status" value="1"/>
</dbReference>
<evidence type="ECO:0000313" key="2">
    <source>
        <dbReference type="Proteomes" id="UP000567179"/>
    </source>
</evidence>
<dbReference type="InterPro" id="IPR032675">
    <property type="entry name" value="LRR_dom_sf"/>
</dbReference>
<name>A0A8H5BRN9_9AGAR</name>
<evidence type="ECO:0000313" key="1">
    <source>
        <dbReference type="EMBL" id="KAF5328110.1"/>
    </source>
</evidence>
<gene>
    <name evidence="1" type="ORF">D9619_013633</name>
</gene>
<evidence type="ECO:0008006" key="3">
    <source>
        <dbReference type="Google" id="ProtNLM"/>
    </source>
</evidence>
<organism evidence="1 2">
    <name type="scientific">Psilocybe cf. subviscida</name>
    <dbReference type="NCBI Taxonomy" id="2480587"/>
    <lineage>
        <taxon>Eukaryota</taxon>
        <taxon>Fungi</taxon>
        <taxon>Dikarya</taxon>
        <taxon>Basidiomycota</taxon>
        <taxon>Agaricomycotina</taxon>
        <taxon>Agaricomycetes</taxon>
        <taxon>Agaricomycetidae</taxon>
        <taxon>Agaricales</taxon>
        <taxon>Agaricineae</taxon>
        <taxon>Strophariaceae</taxon>
        <taxon>Psilocybe</taxon>
    </lineage>
</organism>
<keyword evidence="2" id="KW-1185">Reference proteome</keyword>
<reference evidence="1 2" key="1">
    <citation type="journal article" date="2020" name="ISME J.">
        <title>Uncovering the hidden diversity of litter-decomposition mechanisms in mushroom-forming fungi.</title>
        <authorList>
            <person name="Floudas D."/>
            <person name="Bentzer J."/>
            <person name="Ahren D."/>
            <person name="Johansson T."/>
            <person name="Persson P."/>
            <person name="Tunlid A."/>
        </authorList>
    </citation>
    <scope>NUCLEOTIDE SEQUENCE [LARGE SCALE GENOMIC DNA]</scope>
    <source>
        <strain evidence="1 2">CBS 101986</strain>
    </source>
</reference>
<proteinExistence type="predicted"/>
<dbReference type="AlphaFoldDB" id="A0A8H5BRN9"/>